<organism evidence="2 3">
    <name type="scientific">Colletotrichum sublineola</name>
    <name type="common">Sorghum anthracnose fungus</name>
    <dbReference type="NCBI Taxonomy" id="1173701"/>
    <lineage>
        <taxon>Eukaryota</taxon>
        <taxon>Fungi</taxon>
        <taxon>Dikarya</taxon>
        <taxon>Ascomycota</taxon>
        <taxon>Pezizomycotina</taxon>
        <taxon>Sordariomycetes</taxon>
        <taxon>Hypocreomycetidae</taxon>
        <taxon>Glomerellales</taxon>
        <taxon>Glomerellaceae</taxon>
        <taxon>Colletotrichum</taxon>
        <taxon>Colletotrichum graminicola species complex</taxon>
    </lineage>
</organism>
<dbReference type="Proteomes" id="UP000027238">
    <property type="component" value="Unassembled WGS sequence"/>
</dbReference>
<comment type="caution">
    <text evidence="2">The sequence shown here is derived from an EMBL/GenBank/DDBJ whole genome shotgun (WGS) entry which is preliminary data.</text>
</comment>
<evidence type="ECO:0000256" key="1">
    <source>
        <dbReference type="SAM" id="MobiDB-lite"/>
    </source>
</evidence>
<accession>A0A066XPM6</accession>
<feature type="region of interest" description="Disordered" evidence="1">
    <location>
        <begin position="156"/>
        <end position="200"/>
    </location>
</feature>
<keyword evidence="3" id="KW-1185">Reference proteome</keyword>
<reference evidence="3" key="1">
    <citation type="journal article" date="2014" name="Genome Announc.">
        <title>Draft genome sequence of Colletotrichum sublineola, a destructive pathogen of cultivated sorghum.</title>
        <authorList>
            <person name="Baroncelli R."/>
            <person name="Sanz-Martin J.M."/>
            <person name="Rech G.E."/>
            <person name="Sukno S.A."/>
            <person name="Thon M.R."/>
        </authorList>
    </citation>
    <scope>NUCLEOTIDE SEQUENCE [LARGE SCALE GENOMIC DNA]</scope>
    <source>
        <strain evidence="3">TX430BB</strain>
    </source>
</reference>
<sequence>MSAIPNRPPLPPLLPLLPTPAFLSPFACPLFLPDFPKATPPWLPSTSGFFTPRILAQRPILHRRHTLTLLSSGSTHLFFFPALPPPSLRNRRTKCQRAPRATFADYSRRWKTPQALYPIIVVLDIFPTHHLFIGQKEQQQQQQQQQHSFLLRTPYRSASHRSARPQRGPFVQPRRTLPLRQTPSAHTRQSFLGDDSKLIS</sequence>
<name>A0A066XPM6_COLSU</name>
<evidence type="ECO:0000313" key="3">
    <source>
        <dbReference type="Proteomes" id="UP000027238"/>
    </source>
</evidence>
<gene>
    <name evidence="2" type="ORF">CSUB01_09868</name>
</gene>
<evidence type="ECO:0000313" key="2">
    <source>
        <dbReference type="EMBL" id="KDN67965.1"/>
    </source>
</evidence>
<proteinExistence type="predicted"/>
<protein>
    <submittedName>
        <fullName evidence="2">Uncharacterized protein</fullName>
    </submittedName>
</protein>
<dbReference type="HOGENOM" id="CLU_1366179_0_0_1"/>
<dbReference type="EMBL" id="JMSE01000749">
    <property type="protein sequence ID" value="KDN67965.1"/>
    <property type="molecule type" value="Genomic_DNA"/>
</dbReference>
<feature type="compositionally biased region" description="Polar residues" evidence="1">
    <location>
        <begin position="179"/>
        <end position="190"/>
    </location>
</feature>
<dbReference type="AlphaFoldDB" id="A0A066XPM6"/>